<dbReference type="Proteomes" id="UP000186400">
    <property type="component" value="Unassembled WGS sequence"/>
</dbReference>
<sequence length="122" mass="13631">MSEKSKKIRLVETEEEILVTITDADEVLQFSGVLPRNEAGFQGAQGHYHLEPSREGDEMVLRFSFHGGLSDSSIPDDQDQGPLKRFEAYIKDPLITLRDGGFLLEGTLTAWVASIRARRVAK</sequence>
<evidence type="ECO:0000313" key="1">
    <source>
        <dbReference type="EMBL" id="SIQ46596.1"/>
    </source>
</evidence>
<accession>A0A1N6T0H3</accession>
<dbReference type="RefSeq" id="WP_076488778.1">
    <property type="nucleotide sequence ID" value="NZ_FTMS01000009.1"/>
</dbReference>
<name>A0A1N6T0H3_9SPIO</name>
<keyword evidence="2" id="KW-1185">Reference proteome</keyword>
<dbReference type="EMBL" id="FTMS01000009">
    <property type="protein sequence ID" value="SIQ46596.1"/>
    <property type="molecule type" value="Genomic_DNA"/>
</dbReference>
<dbReference type="AlphaFoldDB" id="A0A1N6T0H3"/>
<evidence type="ECO:0000313" key="2">
    <source>
        <dbReference type="Proteomes" id="UP000186400"/>
    </source>
</evidence>
<organism evidence="1 2">
    <name type="scientific">Alkalispirochaeta americana</name>
    <dbReference type="NCBI Taxonomy" id="159291"/>
    <lineage>
        <taxon>Bacteria</taxon>
        <taxon>Pseudomonadati</taxon>
        <taxon>Spirochaetota</taxon>
        <taxon>Spirochaetia</taxon>
        <taxon>Spirochaetales</taxon>
        <taxon>Spirochaetaceae</taxon>
        <taxon>Alkalispirochaeta</taxon>
    </lineage>
</organism>
<dbReference type="OrthoDB" id="9917939at2"/>
<protein>
    <submittedName>
        <fullName evidence="1">Uncharacterized protein</fullName>
    </submittedName>
</protein>
<gene>
    <name evidence="1" type="ORF">SAMN05920897_10962</name>
</gene>
<dbReference type="STRING" id="159291.SAMN05920897_10962"/>
<reference evidence="2" key="1">
    <citation type="submission" date="2017-01" db="EMBL/GenBank/DDBJ databases">
        <authorList>
            <person name="Varghese N."/>
            <person name="Submissions S."/>
        </authorList>
    </citation>
    <scope>NUCLEOTIDE SEQUENCE [LARGE SCALE GENOMIC DNA]</scope>
    <source>
        <strain evidence="2">ASpG1</strain>
    </source>
</reference>
<proteinExistence type="predicted"/>